<evidence type="ECO:0000313" key="1">
    <source>
        <dbReference type="EMBL" id="KAL2786696.1"/>
    </source>
</evidence>
<sequence length="109" mass="12471">MASRMFIVEERNDEKYAICHLVSASRVSLDLPGAFSIMRIPELKSQAKRACITPGFESTWRKINLLPDWFLVHEPEELGHLLSPAEGMGIDFESELCWVAEEYKMGLKE</sequence>
<protein>
    <submittedName>
        <fullName evidence="1">Uncharacterized protein</fullName>
    </submittedName>
</protein>
<keyword evidence="2" id="KW-1185">Reference proteome</keyword>
<comment type="caution">
    <text evidence="1">The sequence shown here is derived from an EMBL/GenBank/DDBJ whole genome shotgun (WGS) entry which is preliminary data.</text>
</comment>
<dbReference type="Proteomes" id="UP001610563">
    <property type="component" value="Unassembled WGS sequence"/>
</dbReference>
<name>A0ABR4FTV7_9EURO</name>
<organism evidence="1 2">
    <name type="scientific">Aspergillus keveii</name>
    <dbReference type="NCBI Taxonomy" id="714993"/>
    <lineage>
        <taxon>Eukaryota</taxon>
        <taxon>Fungi</taxon>
        <taxon>Dikarya</taxon>
        <taxon>Ascomycota</taxon>
        <taxon>Pezizomycotina</taxon>
        <taxon>Eurotiomycetes</taxon>
        <taxon>Eurotiomycetidae</taxon>
        <taxon>Eurotiales</taxon>
        <taxon>Aspergillaceae</taxon>
        <taxon>Aspergillus</taxon>
        <taxon>Aspergillus subgen. Nidulantes</taxon>
    </lineage>
</organism>
<proteinExistence type="predicted"/>
<accession>A0ABR4FTV7</accession>
<dbReference type="EMBL" id="JBFTWV010000112">
    <property type="protein sequence ID" value="KAL2786696.1"/>
    <property type="molecule type" value="Genomic_DNA"/>
</dbReference>
<reference evidence="1 2" key="1">
    <citation type="submission" date="2024-07" db="EMBL/GenBank/DDBJ databases">
        <title>Section-level genome sequencing and comparative genomics of Aspergillus sections Usti and Cavernicolus.</title>
        <authorList>
            <consortium name="Lawrence Berkeley National Laboratory"/>
            <person name="Nybo J.L."/>
            <person name="Vesth T.C."/>
            <person name="Theobald S."/>
            <person name="Frisvad J.C."/>
            <person name="Larsen T.O."/>
            <person name="Kjaerboelling I."/>
            <person name="Rothschild-Mancinelli K."/>
            <person name="Lyhne E.K."/>
            <person name="Kogle M.E."/>
            <person name="Barry K."/>
            <person name="Clum A."/>
            <person name="Na H."/>
            <person name="Ledsgaard L."/>
            <person name="Lin J."/>
            <person name="Lipzen A."/>
            <person name="Kuo A."/>
            <person name="Riley R."/>
            <person name="Mondo S."/>
            <person name="Labutti K."/>
            <person name="Haridas S."/>
            <person name="Pangalinan J."/>
            <person name="Salamov A.A."/>
            <person name="Simmons B.A."/>
            <person name="Magnuson J.K."/>
            <person name="Chen J."/>
            <person name="Drula E."/>
            <person name="Henrissat B."/>
            <person name="Wiebenga A."/>
            <person name="Lubbers R.J."/>
            <person name="Gomes A.C."/>
            <person name="Makela M.R."/>
            <person name="Stajich J."/>
            <person name="Grigoriev I.V."/>
            <person name="Mortensen U.H."/>
            <person name="De Vries R.P."/>
            <person name="Baker S.E."/>
            <person name="Andersen M.R."/>
        </authorList>
    </citation>
    <scope>NUCLEOTIDE SEQUENCE [LARGE SCALE GENOMIC DNA]</scope>
    <source>
        <strain evidence="1 2">CBS 209.92</strain>
    </source>
</reference>
<gene>
    <name evidence="1" type="ORF">BJX66DRAFT_341913</name>
</gene>
<evidence type="ECO:0000313" key="2">
    <source>
        <dbReference type="Proteomes" id="UP001610563"/>
    </source>
</evidence>